<dbReference type="GO" id="GO:0005525">
    <property type="term" value="F:GTP binding"/>
    <property type="evidence" value="ECO:0007669"/>
    <property type="project" value="UniProtKB-KW"/>
</dbReference>
<dbReference type="NCBIfam" id="TIGR03552">
    <property type="entry name" value="F420_cofC"/>
    <property type="match status" value="1"/>
</dbReference>
<organism evidence="5 6">
    <name type="scientific">Nocardioides currus</name>
    <dbReference type="NCBI Taxonomy" id="2133958"/>
    <lineage>
        <taxon>Bacteria</taxon>
        <taxon>Bacillati</taxon>
        <taxon>Actinomycetota</taxon>
        <taxon>Actinomycetes</taxon>
        <taxon>Propionibacteriales</taxon>
        <taxon>Nocardioidaceae</taxon>
        <taxon>Nocardioides</taxon>
    </lineage>
</organism>
<dbReference type="GO" id="GO:0043814">
    <property type="term" value="F:phospholactate guanylyltransferase activity"/>
    <property type="evidence" value="ECO:0007669"/>
    <property type="project" value="InterPro"/>
</dbReference>
<dbReference type="InterPro" id="IPR029044">
    <property type="entry name" value="Nucleotide-diphossugar_trans"/>
</dbReference>
<dbReference type="AlphaFoldDB" id="A0A2R7YWH4"/>
<gene>
    <name evidence="5" type="primary">cofC</name>
    <name evidence="5" type="ORF">C7S10_13515</name>
</gene>
<dbReference type="Proteomes" id="UP000244867">
    <property type="component" value="Unassembled WGS sequence"/>
</dbReference>
<keyword evidence="1 5" id="KW-0808">Transferase</keyword>
<keyword evidence="3" id="KW-0547">Nucleotide-binding</keyword>
<protein>
    <submittedName>
        <fullName evidence="5">2-phospho-L-lactate guanylyltransferase</fullName>
    </submittedName>
</protein>
<keyword evidence="6" id="KW-1185">Reference proteome</keyword>
<comment type="caution">
    <text evidence="5">The sequence shown here is derived from an EMBL/GenBank/DDBJ whole genome shotgun (WGS) entry which is preliminary data.</text>
</comment>
<dbReference type="InterPro" id="IPR002835">
    <property type="entry name" value="CofC"/>
</dbReference>
<dbReference type="Gene3D" id="3.90.550.10">
    <property type="entry name" value="Spore Coat Polysaccharide Biosynthesis Protein SpsA, Chain A"/>
    <property type="match status" value="1"/>
</dbReference>
<dbReference type="RefSeq" id="WP_108344950.1">
    <property type="nucleotide sequence ID" value="NZ_PYXZ01000005.1"/>
</dbReference>
<dbReference type="SUPFAM" id="SSF53448">
    <property type="entry name" value="Nucleotide-diphospho-sugar transferases"/>
    <property type="match status" value="1"/>
</dbReference>
<evidence type="ECO:0000256" key="4">
    <source>
        <dbReference type="ARBA" id="ARBA00023134"/>
    </source>
</evidence>
<evidence type="ECO:0000313" key="6">
    <source>
        <dbReference type="Proteomes" id="UP000244867"/>
    </source>
</evidence>
<evidence type="ECO:0000256" key="3">
    <source>
        <dbReference type="ARBA" id="ARBA00022741"/>
    </source>
</evidence>
<evidence type="ECO:0000313" key="5">
    <source>
        <dbReference type="EMBL" id="PUA80757.1"/>
    </source>
</evidence>
<dbReference type="Pfam" id="PF01983">
    <property type="entry name" value="CofC"/>
    <property type="match status" value="1"/>
</dbReference>
<name>A0A2R7YWH4_9ACTN</name>
<keyword evidence="4" id="KW-0342">GTP-binding</keyword>
<reference evidence="5 6" key="1">
    <citation type="submission" date="2018-03" db="EMBL/GenBank/DDBJ databases">
        <authorList>
            <person name="Keele B.F."/>
        </authorList>
    </citation>
    <scope>NUCLEOTIDE SEQUENCE [LARGE SCALE GENOMIC DNA]</scope>
    <source>
        <strain evidence="5 6">IB-3</strain>
    </source>
</reference>
<proteinExistence type="predicted"/>
<accession>A0A2R7YWH4</accession>
<sequence>MTPPPPPSFVVIVPVKPPARGKSRLDAFPPDQRRDLAAAFARDTVAAARRTPGVEAVLGVTDDFRFAADLRADGCAVIPDGVSEDLNATLRQAAAEAVRRWPHALPVALCADLPSLRSDDLAAALREVSGPSFVRDAAGTGTTMYAAPLPLFDPAFGPGSAVAHAAGGAREVVAPSPTLRVDVDEPHDLEVVLGLGVGTHTARAWELHTH</sequence>
<keyword evidence="2 5" id="KW-0548">Nucleotidyltransferase</keyword>
<evidence type="ECO:0000256" key="2">
    <source>
        <dbReference type="ARBA" id="ARBA00022695"/>
    </source>
</evidence>
<evidence type="ECO:0000256" key="1">
    <source>
        <dbReference type="ARBA" id="ARBA00022679"/>
    </source>
</evidence>
<dbReference type="PANTHER" id="PTHR40392:SF1">
    <property type="entry name" value="2-PHOSPHO-L-LACTATE GUANYLYLTRANSFERASE"/>
    <property type="match status" value="1"/>
</dbReference>
<dbReference type="OrthoDB" id="9151145at2"/>
<dbReference type="EMBL" id="PYXZ01000005">
    <property type="protein sequence ID" value="PUA80757.1"/>
    <property type="molecule type" value="Genomic_DNA"/>
</dbReference>
<dbReference type="PANTHER" id="PTHR40392">
    <property type="entry name" value="2-PHOSPHO-L-LACTATE GUANYLYLTRANSFERASE"/>
    <property type="match status" value="1"/>
</dbReference>